<keyword evidence="4" id="KW-1185">Reference proteome</keyword>
<dbReference type="EMBL" id="CP087830">
    <property type="protein sequence ID" value="UZA03784.1"/>
    <property type="molecule type" value="Genomic_DNA"/>
</dbReference>
<evidence type="ECO:0000313" key="3">
    <source>
        <dbReference type="Proteomes" id="UP001163283"/>
    </source>
</evidence>
<protein>
    <submittedName>
        <fullName evidence="2">Uncharacterized protein</fullName>
    </submittedName>
</protein>
<dbReference type="AlphaFoldDB" id="A0AAQ2Q432"/>
<dbReference type="Proteomes" id="UP001163283">
    <property type="component" value="Chromosome"/>
</dbReference>
<organism evidence="2 3">
    <name type="scientific">Moraxella bovis</name>
    <dbReference type="NCBI Taxonomy" id="476"/>
    <lineage>
        <taxon>Bacteria</taxon>
        <taxon>Pseudomonadati</taxon>
        <taxon>Pseudomonadota</taxon>
        <taxon>Gammaproteobacteria</taxon>
        <taxon>Moraxellales</taxon>
        <taxon>Moraxellaceae</taxon>
        <taxon>Moraxella</taxon>
    </lineage>
</organism>
<evidence type="ECO:0000313" key="2">
    <source>
        <dbReference type="EMBL" id="UZA52255.1"/>
    </source>
</evidence>
<evidence type="ECO:0000313" key="4">
    <source>
        <dbReference type="Proteomes" id="UP001163632"/>
    </source>
</evidence>
<accession>A0AAQ2Q432</accession>
<dbReference type="EMBL" id="CP087781">
    <property type="protein sequence ID" value="UZA52255.1"/>
    <property type="molecule type" value="Genomic_DNA"/>
</dbReference>
<name>A0AAQ2Q432_MORBO</name>
<evidence type="ECO:0000313" key="1">
    <source>
        <dbReference type="EMBL" id="UZA03784.1"/>
    </source>
</evidence>
<sequence length="47" mass="5196">MPKLGSYAPVGASTDDYANKIADELLDPTKSEFYKPFLEVVGFNSRI</sequence>
<dbReference type="GeneID" id="77189409"/>
<reference evidence="2 3" key="1">
    <citation type="journal article" date="2022" name="BMC Microbiol.">
        <title>Whole genome sequencing of Moraxella bovis strains from North America reveals two genotypes with different genetic determinants.</title>
        <authorList>
            <person name="Wynn E.L."/>
            <person name="Hille M.M."/>
            <person name="Loy J.D."/>
            <person name="Schuller G."/>
            <person name="Kuhn K.L."/>
            <person name="Dickey A.M."/>
            <person name="Bono J.L."/>
            <person name="Clawson M.L."/>
        </authorList>
    </citation>
    <scope>NUCLEOTIDE SEQUENCE [LARGE SCALE GENOMIC DNA]</scope>
    <source>
        <strain evidence="1">SAM102599</strain>
        <strain evidence="2 3">SAM57978</strain>
    </source>
</reference>
<dbReference type="RefSeq" id="WP_158079633.1">
    <property type="nucleotide sequence ID" value="NZ_CP030241.1"/>
</dbReference>
<proteinExistence type="predicted"/>
<gene>
    <name evidence="1" type="ORF">LP092_03255</name>
    <name evidence="2" type="ORF">LP129_03650</name>
</gene>
<dbReference type="Proteomes" id="UP001163632">
    <property type="component" value="Chromosome"/>
</dbReference>